<accession>A0A7R9K8L7</accession>
<protein>
    <recommendedName>
        <fullName evidence="6">Arginase</fullName>
    </recommendedName>
</protein>
<comment type="similarity">
    <text evidence="4">Belongs to the arginase family.</text>
</comment>
<organism evidence="5">
    <name type="scientific">Timema genevievae</name>
    <name type="common">Walking stick</name>
    <dbReference type="NCBI Taxonomy" id="629358"/>
    <lineage>
        <taxon>Eukaryota</taxon>
        <taxon>Metazoa</taxon>
        <taxon>Ecdysozoa</taxon>
        <taxon>Arthropoda</taxon>
        <taxon>Hexapoda</taxon>
        <taxon>Insecta</taxon>
        <taxon>Pterygota</taxon>
        <taxon>Neoptera</taxon>
        <taxon>Polyneoptera</taxon>
        <taxon>Phasmatodea</taxon>
        <taxon>Timematodea</taxon>
        <taxon>Timematoidea</taxon>
        <taxon>Timematidae</taxon>
        <taxon>Timema</taxon>
    </lineage>
</organism>
<evidence type="ECO:0008006" key="6">
    <source>
        <dbReference type="Google" id="ProtNLM"/>
    </source>
</evidence>
<dbReference type="PANTHER" id="PTHR43782">
    <property type="entry name" value="ARGINASE"/>
    <property type="match status" value="1"/>
</dbReference>
<dbReference type="GO" id="GO:0030145">
    <property type="term" value="F:manganese ion binding"/>
    <property type="evidence" value="ECO:0007669"/>
    <property type="project" value="TreeGrafter"/>
</dbReference>
<evidence type="ECO:0000256" key="2">
    <source>
        <dbReference type="ARBA" id="ARBA00022801"/>
    </source>
</evidence>
<gene>
    <name evidence="5" type="ORF">TGEB3V08_LOCUS10976</name>
</gene>
<keyword evidence="3" id="KW-0464">Manganese</keyword>
<sequence>MHHAESQVKSGTQQTLWCMHHTESQVSEKVQAVMKDSLVWVTLGGDHSLSIGTIDGRVKAMGDAKADLNTADTSPTGNINRMRDINVVNEALQSIDPSINLPLLISFDIDCLDSLEVPSTGTPVRGGISLQQGLQVMEQAHRTGRLSTVDLVEVNPSIGDERDVQLTIEAAKHLLQAMFGRQRLGNHPNEELNMLVEYNKTDKKMNFPTTEAELEAVLVLFYDKANFPEFYIEEHCTPNHCPEPRGSEWRTIQPTCCIEILQNGGASNGLTCRPQSSSHVRVKDLVMLGSCKHISIPFVTKMVVKVGGLSPRPWDIMACQICRALVQCSSVPVSLLLVPYSFLTQCLFD</sequence>
<dbReference type="InterPro" id="IPR023696">
    <property type="entry name" value="Ureohydrolase_dom_sf"/>
</dbReference>
<dbReference type="PANTHER" id="PTHR43782:SF3">
    <property type="entry name" value="ARGINASE"/>
    <property type="match status" value="1"/>
</dbReference>
<dbReference type="SUPFAM" id="SSF52768">
    <property type="entry name" value="Arginase/deacetylase"/>
    <property type="match status" value="1"/>
</dbReference>
<reference evidence="5" key="1">
    <citation type="submission" date="2020-11" db="EMBL/GenBank/DDBJ databases">
        <authorList>
            <person name="Tran Van P."/>
        </authorList>
    </citation>
    <scope>NUCLEOTIDE SEQUENCE</scope>
</reference>
<evidence type="ECO:0000313" key="5">
    <source>
        <dbReference type="EMBL" id="CAD7611381.1"/>
    </source>
</evidence>
<keyword evidence="2" id="KW-0378">Hydrolase</keyword>
<name>A0A7R9K8L7_TIMGE</name>
<dbReference type="GO" id="GO:0005829">
    <property type="term" value="C:cytosol"/>
    <property type="evidence" value="ECO:0007669"/>
    <property type="project" value="TreeGrafter"/>
</dbReference>
<dbReference type="Gene3D" id="3.40.800.10">
    <property type="entry name" value="Ureohydrolase domain"/>
    <property type="match status" value="2"/>
</dbReference>
<keyword evidence="1" id="KW-0479">Metal-binding</keyword>
<dbReference type="GO" id="GO:0005634">
    <property type="term" value="C:nucleus"/>
    <property type="evidence" value="ECO:0007669"/>
    <property type="project" value="TreeGrafter"/>
</dbReference>
<dbReference type="GO" id="GO:0004053">
    <property type="term" value="F:arginase activity"/>
    <property type="evidence" value="ECO:0007669"/>
    <property type="project" value="TreeGrafter"/>
</dbReference>
<dbReference type="AlphaFoldDB" id="A0A7R9K8L7"/>
<dbReference type="Pfam" id="PF00491">
    <property type="entry name" value="Arginase"/>
    <property type="match status" value="2"/>
</dbReference>
<proteinExistence type="inferred from homology"/>
<evidence type="ECO:0000256" key="3">
    <source>
        <dbReference type="ARBA" id="ARBA00023211"/>
    </source>
</evidence>
<evidence type="ECO:0000256" key="4">
    <source>
        <dbReference type="PROSITE-ProRule" id="PRU00742"/>
    </source>
</evidence>
<evidence type="ECO:0000256" key="1">
    <source>
        <dbReference type="ARBA" id="ARBA00022723"/>
    </source>
</evidence>
<dbReference type="InterPro" id="IPR006035">
    <property type="entry name" value="Ureohydrolase"/>
</dbReference>
<dbReference type="PROSITE" id="PS51409">
    <property type="entry name" value="ARGINASE_2"/>
    <property type="match status" value="1"/>
</dbReference>
<dbReference type="EMBL" id="OE847517">
    <property type="protein sequence ID" value="CAD7611381.1"/>
    <property type="molecule type" value="Genomic_DNA"/>
</dbReference>